<gene>
    <name evidence="3" type="ORF">H671_5g14787</name>
</gene>
<reference evidence="4" key="1">
    <citation type="journal article" date="2013" name="Nat. Biotechnol.">
        <title>Chinese hamster genome sequenced from sorted chromosomes.</title>
        <authorList>
            <person name="Brinkrolf K."/>
            <person name="Rupp O."/>
            <person name="Laux H."/>
            <person name="Kollin F."/>
            <person name="Ernst W."/>
            <person name="Linke B."/>
            <person name="Kofler R."/>
            <person name="Romand S."/>
            <person name="Hesse F."/>
            <person name="Budach W.E."/>
            <person name="Galosy S."/>
            <person name="Muller D."/>
            <person name="Noll T."/>
            <person name="Wienberg J."/>
            <person name="Jostock T."/>
            <person name="Leonard M."/>
            <person name="Grillari J."/>
            <person name="Tauch A."/>
            <person name="Goesmann A."/>
            <person name="Helk B."/>
            <person name="Mott J.E."/>
            <person name="Puhler A."/>
            <person name="Borth N."/>
        </authorList>
    </citation>
    <scope>NUCLEOTIDE SEQUENCE [LARGE SCALE GENOMIC DNA]</scope>
    <source>
        <strain evidence="4">17A/GY</strain>
    </source>
</reference>
<feature type="coiled-coil region" evidence="1">
    <location>
        <begin position="76"/>
        <end position="145"/>
    </location>
</feature>
<dbReference type="AlphaFoldDB" id="A0A061I2V6"/>
<evidence type="ECO:0000256" key="2">
    <source>
        <dbReference type="SAM" id="MobiDB-lite"/>
    </source>
</evidence>
<dbReference type="PANTHER" id="PTHR18863">
    <property type="entry name" value="TSEC-2-RELATED"/>
    <property type="match status" value="1"/>
</dbReference>
<dbReference type="PANTHER" id="PTHR18863:SF5">
    <property type="entry name" value="TESTIS EXPRESSED GENE 21"/>
    <property type="match status" value="1"/>
</dbReference>
<name>A0A061I2V6_CRIGR</name>
<organism evidence="3 4">
    <name type="scientific">Cricetulus griseus</name>
    <name type="common">Chinese hamster</name>
    <name type="synonym">Cricetulus barabensis griseus</name>
    <dbReference type="NCBI Taxonomy" id="10029"/>
    <lineage>
        <taxon>Eukaryota</taxon>
        <taxon>Metazoa</taxon>
        <taxon>Chordata</taxon>
        <taxon>Craniata</taxon>
        <taxon>Vertebrata</taxon>
        <taxon>Euteleostomi</taxon>
        <taxon>Mammalia</taxon>
        <taxon>Eutheria</taxon>
        <taxon>Euarchontoglires</taxon>
        <taxon>Glires</taxon>
        <taxon>Rodentia</taxon>
        <taxon>Myomorpha</taxon>
        <taxon>Muroidea</taxon>
        <taxon>Cricetidae</taxon>
        <taxon>Cricetinae</taxon>
        <taxon>Cricetulus</taxon>
    </lineage>
</organism>
<protein>
    <submittedName>
        <fullName evidence="3">Coiled-coil domain-containing protein C6orf97-like protein</fullName>
    </submittedName>
</protein>
<sequence length="588" mass="67255">MSRPLQSLNHSDQGRLANSQTQEACEVKPSEAGHLSHLSAQENVPVACFDPPLEVFPTRNPIIYDKKRADPVHPDLAGLLVKNKTLLAELRNLQSKLLIKETSLQEMKTELQSYKESNAQQSLQIMSLRDDIKNLQDLIASLMKIKVLKNTNSQNLGRGSWDLTERVIDLENRLREHLVEREKSGRKADLEKRWPCSGRFSPCMNLKEPENSLDIFPVKDKGEASIFERDIVYSEGPIDGQNIGGKCQQDLIHKEKLISGFNRPPYSCSWETTEQSRHQDFLGQLATLLSDSIGPILATEEAVKERIQEIGANEQLWKSKTEALQQEIQTLTKKLEQLYLLYEEAAERSPHTEASYTGQKRPLQHLEGQAAVNSILLDMGRKKENYRTRSVQTDKHRKFKQLDMLLDFEQNSKMATPKMEEKIQRLQKQLSDLKLSNKNMKTQLTRINVLKDKTIERLRQSVTKVETVNERTAAKADNLKTPSDSAEQAARSEKERVYQMPARGPPEHSTTRSTLKGVSGREQEVSHNYLADFRETIMKMLGFNMKTADKEAINQLKLVIQVYEISNRSKATSHCETRQDNVCQLQWQ</sequence>
<feature type="coiled-coil region" evidence="1">
    <location>
        <begin position="416"/>
        <end position="443"/>
    </location>
</feature>
<evidence type="ECO:0000313" key="3">
    <source>
        <dbReference type="EMBL" id="ERE72755.1"/>
    </source>
</evidence>
<evidence type="ECO:0000313" key="4">
    <source>
        <dbReference type="Proteomes" id="UP000030759"/>
    </source>
</evidence>
<feature type="region of interest" description="Disordered" evidence="2">
    <location>
        <begin position="477"/>
        <end position="521"/>
    </location>
</feature>
<accession>A0A061I2V6</accession>
<dbReference type="Proteomes" id="UP000030759">
    <property type="component" value="Unassembled WGS sequence"/>
</dbReference>
<dbReference type="InterPro" id="IPR039139">
    <property type="entry name" value="CCDC170-like"/>
</dbReference>
<feature type="coiled-coil region" evidence="1">
    <location>
        <begin position="321"/>
        <end position="348"/>
    </location>
</feature>
<feature type="region of interest" description="Disordered" evidence="2">
    <location>
        <begin position="1"/>
        <end position="23"/>
    </location>
</feature>
<proteinExistence type="predicted"/>
<keyword evidence="1" id="KW-0175">Coiled coil</keyword>
<dbReference type="EMBL" id="KE680260">
    <property type="protein sequence ID" value="ERE72755.1"/>
    <property type="molecule type" value="Genomic_DNA"/>
</dbReference>
<evidence type="ECO:0000256" key="1">
    <source>
        <dbReference type="SAM" id="Coils"/>
    </source>
</evidence>